<comment type="caution">
    <text evidence="1">The sequence shown here is derived from an EMBL/GenBank/DDBJ whole genome shotgun (WGS) entry which is preliminary data.</text>
</comment>
<keyword evidence="2" id="KW-1185">Reference proteome</keyword>
<dbReference type="CDD" id="cd00371">
    <property type="entry name" value="HMA"/>
    <property type="match status" value="1"/>
</dbReference>
<proteinExistence type="predicted"/>
<dbReference type="SUPFAM" id="SSF55008">
    <property type="entry name" value="HMA, heavy metal-associated domain"/>
    <property type="match status" value="1"/>
</dbReference>
<evidence type="ECO:0000313" key="2">
    <source>
        <dbReference type="Proteomes" id="UP000731465"/>
    </source>
</evidence>
<dbReference type="RefSeq" id="WP_219937783.1">
    <property type="nucleotide sequence ID" value="NZ_JAGFNY010000021.1"/>
</dbReference>
<reference evidence="1 2" key="1">
    <citation type="submission" date="2021-03" db="EMBL/GenBank/DDBJ databases">
        <title>Succinivibrio sp. nov. isolated from feces of cow.</title>
        <authorList>
            <person name="Choi J.-Y."/>
        </authorList>
    </citation>
    <scope>NUCLEOTIDE SEQUENCE [LARGE SCALE GENOMIC DNA]</scope>
    <source>
        <strain evidence="1 2">AGMB01872</strain>
    </source>
</reference>
<dbReference type="Gene3D" id="3.30.70.100">
    <property type="match status" value="1"/>
</dbReference>
<evidence type="ECO:0000313" key="1">
    <source>
        <dbReference type="EMBL" id="MBW7570559.1"/>
    </source>
</evidence>
<dbReference type="InterPro" id="IPR036163">
    <property type="entry name" value="HMA_dom_sf"/>
</dbReference>
<accession>A0ABS7DGZ6</accession>
<gene>
    <name evidence="1" type="ORF">J5V48_06605</name>
</gene>
<evidence type="ECO:0008006" key="3">
    <source>
        <dbReference type="Google" id="ProtNLM"/>
    </source>
</evidence>
<organism evidence="1 2">
    <name type="scientific">Succinivibrio faecicola</name>
    <dbReference type="NCBI Taxonomy" id="2820300"/>
    <lineage>
        <taxon>Bacteria</taxon>
        <taxon>Pseudomonadati</taxon>
        <taxon>Pseudomonadota</taxon>
        <taxon>Gammaproteobacteria</taxon>
        <taxon>Aeromonadales</taxon>
        <taxon>Succinivibrionaceae</taxon>
        <taxon>Succinivibrio</taxon>
    </lineage>
</organism>
<dbReference type="EMBL" id="JAGFNY010000021">
    <property type="protein sequence ID" value="MBW7570559.1"/>
    <property type="molecule type" value="Genomic_DNA"/>
</dbReference>
<sequence length="73" mass="8282">MRLRFDIKGIDCPHCALKLEKMIKDKFENAVINFAASSLVIDAKDTLCEEDVFKIASDIAFNFDSNVKISLRD</sequence>
<dbReference type="Proteomes" id="UP000731465">
    <property type="component" value="Unassembled WGS sequence"/>
</dbReference>
<dbReference type="InterPro" id="IPR006121">
    <property type="entry name" value="HMA_dom"/>
</dbReference>
<name>A0ABS7DGZ6_9GAMM</name>
<protein>
    <recommendedName>
        <fullName evidence="3">HMA domain-containing protein</fullName>
    </recommendedName>
</protein>